<dbReference type="NCBIfam" id="TIGR01352">
    <property type="entry name" value="tonB_Cterm"/>
    <property type="match status" value="1"/>
</dbReference>
<evidence type="ECO:0000313" key="13">
    <source>
        <dbReference type="Proteomes" id="UP000469430"/>
    </source>
</evidence>
<feature type="domain" description="TonB C-terminal" evidence="11">
    <location>
        <begin position="168"/>
        <end position="261"/>
    </location>
</feature>
<keyword evidence="13" id="KW-1185">Reference proteome</keyword>
<dbReference type="RefSeq" id="WP_161391466.1">
    <property type="nucleotide sequence ID" value="NZ_JBHSCP010000001.1"/>
</dbReference>
<evidence type="ECO:0000256" key="5">
    <source>
        <dbReference type="ARBA" id="ARBA00022519"/>
    </source>
</evidence>
<dbReference type="EMBL" id="WTYJ01000002">
    <property type="protein sequence ID" value="MXO99774.1"/>
    <property type="molecule type" value="Genomic_DNA"/>
</dbReference>
<comment type="subcellular location">
    <subcellularLocation>
        <location evidence="1">Cell inner membrane</location>
        <topology evidence="1">Single-pass membrane protein</topology>
        <orientation evidence="1">Periplasmic side</orientation>
    </subcellularLocation>
</comment>
<evidence type="ECO:0000256" key="8">
    <source>
        <dbReference type="ARBA" id="ARBA00022989"/>
    </source>
</evidence>
<proteinExistence type="inferred from homology"/>
<keyword evidence="3" id="KW-0813">Transport</keyword>
<evidence type="ECO:0000259" key="11">
    <source>
        <dbReference type="PROSITE" id="PS52015"/>
    </source>
</evidence>
<dbReference type="GO" id="GO:0098797">
    <property type="term" value="C:plasma membrane protein complex"/>
    <property type="evidence" value="ECO:0007669"/>
    <property type="project" value="TreeGrafter"/>
</dbReference>
<dbReference type="Pfam" id="PF03544">
    <property type="entry name" value="TonB_C"/>
    <property type="match status" value="1"/>
</dbReference>
<evidence type="ECO:0000256" key="1">
    <source>
        <dbReference type="ARBA" id="ARBA00004383"/>
    </source>
</evidence>
<dbReference type="GO" id="GO:0015031">
    <property type="term" value="P:protein transport"/>
    <property type="evidence" value="ECO:0007669"/>
    <property type="project" value="UniProtKB-KW"/>
</dbReference>
<keyword evidence="8" id="KW-1133">Transmembrane helix</keyword>
<feature type="region of interest" description="Disordered" evidence="10">
    <location>
        <begin position="144"/>
        <end position="164"/>
    </location>
</feature>
<accession>A0A6I4TUY7</accession>
<keyword evidence="9" id="KW-0472">Membrane</keyword>
<dbReference type="InterPro" id="IPR051045">
    <property type="entry name" value="TonB-dependent_transducer"/>
</dbReference>
<evidence type="ECO:0000256" key="10">
    <source>
        <dbReference type="SAM" id="MobiDB-lite"/>
    </source>
</evidence>
<dbReference type="Gene3D" id="3.30.1150.10">
    <property type="match status" value="1"/>
</dbReference>
<dbReference type="SUPFAM" id="SSF74653">
    <property type="entry name" value="TolA/TonB C-terminal domain"/>
    <property type="match status" value="1"/>
</dbReference>
<dbReference type="GO" id="GO:0055085">
    <property type="term" value="P:transmembrane transport"/>
    <property type="evidence" value="ECO:0007669"/>
    <property type="project" value="InterPro"/>
</dbReference>
<evidence type="ECO:0000256" key="9">
    <source>
        <dbReference type="ARBA" id="ARBA00023136"/>
    </source>
</evidence>
<comment type="caution">
    <text evidence="12">The sequence shown here is derived from an EMBL/GenBank/DDBJ whole genome shotgun (WGS) entry which is preliminary data.</text>
</comment>
<evidence type="ECO:0000256" key="6">
    <source>
        <dbReference type="ARBA" id="ARBA00022692"/>
    </source>
</evidence>
<comment type="similarity">
    <text evidence="2">Belongs to the TonB family.</text>
</comment>
<dbReference type="PANTHER" id="PTHR33446:SF2">
    <property type="entry name" value="PROTEIN TONB"/>
    <property type="match status" value="1"/>
</dbReference>
<dbReference type="Proteomes" id="UP000469430">
    <property type="component" value="Unassembled WGS sequence"/>
</dbReference>
<reference evidence="12 13" key="1">
    <citation type="submission" date="2019-12" db="EMBL/GenBank/DDBJ databases">
        <title>Genomic-based taxomic classification of the family Erythrobacteraceae.</title>
        <authorList>
            <person name="Xu L."/>
        </authorList>
    </citation>
    <scope>NUCLEOTIDE SEQUENCE [LARGE SCALE GENOMIC DNA]</scope>
    <source>
        <strain evidence="12 13">S36</strain>
    </source>
</reference>
<dbReference type="GO" id="GO:0031992">
    <property type="term" value="F:energy transducer activity"/>
    <property type="evidence" value="ECO:0007669"/>
    <property type="project" value="TreeGrafter"/>
</dbReference>
<keyword evidence="7" id="KW-0653">Protein transport</keyword>
<keyword evidence="5" id="KW-0997">Cell inner membrane</keyword>
<gene>
    <name evidence="12" type="ORF">GRI97_12320</name>
</gene>
<evidence type="ECO:0000256" key="4">
    <source>
        <dbReference type="ARBA" id="ARBA00022475"/>
    </source>
</evidence>
<dbReference type="InterPro" id="IPR006260">
    <property type="entry name" value="TonB/TolA_C"/>
</dbReference>
<dbReference type="AlphaFoldDB" id="A0A6I4TUY7"/>
<protein>
    <submittedName>
        <fullName evidence="12">TonB family protein</fullName>
    </submittedName>
</protein>
<dbReference type="OrthoDB" id="9792439at2"/>
<dbReference type="PANTHER" id="PTHR33446">
    <property type="entry name" value="PROTEIN TONB-RELATED"/>
    <property type="match status" value="1"/>
</dbReference>
<evidence type="ECO:0000256" key="3">
    <source>
        <dbReference type="ARBA" id="ARBA00022448"/>
    </source>
</evidence>
<name>A0A6I4TUY7_9SPHN</name>
<keyword evidence="4" id="KW-1003">Cell membrane</keyword>
<evidence type="ECO:0000256" key="2">
    <source>
        <dbReference type="ARBA" id="ARBA00006555"/>
    </source>
</evidence>
<feature type="compositionally biased region" description="Pro residues" evidence="10">
    <location>
        <begin position="144"/>
        <end position="163"/>
    </location>
</feature>
<dbReference type="PROSITE" id="PS52015">
    <property type="entry name" value="TONB_CTD"/>
    <property type="match status" value="1"/>
</dbReference>
<feature type="region of interest" description="Disordered" evidence="10">
    <location>
        <begin position="84"/>
        <end position="106"/>
    </location>
</feature>
<keyword evidence="6" id="KW-0812">Transmembrane</keyword>
<evidence type="ECO:0000313" key="12">
    <source>
        <dbReference type="EMBL" id="MXO99774.1"/>
    </source>
</evidence>
<dbReference type="InterPro" id="IPR037682">
    <property type="entry name" value="TonB_C"/>
</dbReference>
<organism evidence="12 13">
    <name type="scientific">Croceibacterium xixiisoli</name>
    <dbReference type="NCBI Taxonomy" id="1476466"/>
    <lineage>
        <taxon>Bacteria</taxon>
        <taxon>Pseudomonadati</taxon>
        <taxon>Pseudomonadota</taxon>
        <taxon>Alphaproteobacteria</taxon>
        <taxon>Sphingomonadales</taxon>
        <taxon>Erythrobacteraceae</taxon>
        <taxon>Croceibacterium</taxon>
    </lineage>
</organism>
<sequence>MSLQAYANPLAVDTDDVTASFGDAAPLRPAASPDYVRGGGYGQRRGASPAAIALTVAVHVVLAAALLQLGAQYIREDKPRIVAMDLSPAPPPPAPAQPQPPTPPQQAVAEIPPIILPRETPVQVAVAQDIPPVPMQVSVTPPAPVAQAPAPPAPPAAAAPPAPRTVNLGDIGAQMVSGRPPRYPTESRRKHEQGTVVLFLTLGTDGRVANISVSRSSGFARLDDAAMDAVKRWRWAPPTREGQPVIAQGVVEIPFQLQGRA</sequence>
<evidence type="ECO:0000256" key="7">
    <source>
        <dbReference type="ARBA" id="ARBA00022927"/>
    </source>
</evidence>
<feature type="compositionally biased region" description="Pro residues" evidence="10">
    <location>
        <begin position="88"/>
        <end position="104"/>
    </location>
</feature>